<name>A0A0E9TDX1_ANGAN</name>
<proteinExistence type="predicted"/>
<accession>A0A0E9TDX1</accession>
<dbReference type="EMBL" id="GBXM01056703">
    <property type="protein sequence ID" value="JAH51874.1"/>
    <property type="molecule type" value="Transcribed_RNA"/>
</dbReference>
<evidence type="ECO:0000313" key="1">
    <source>
        <dbReference type="EMBL" id="JAH51874.1"/>
    </source>
</evidence>
<dbReference type="AlphaFoldDB" id="A0A0E9TDX1"/>
<organism evidence="1">
    <name type="scientific">Anguilla anguilla</name>
    <name type="common">European freshwater eel</name>
    <name type="synonym">Muraena anguilla</name>
    <dbReference type="NCBI Taxonomy" id="7936"/>
    <lineage>
        <taxon>Eukaryota</taxon>
        <taxon>Metazoa</taxon>
        <taxon>Chordata</taxon>
        <taxon>Craniata</taxon>
        <taxon>Vertebrata</taxon>
        <taxon>Euteleostomi</taxon>
        <taxon>Actinopterygii</taxon>
        <taxon>Neopterygii</taxon>
        <taxon>Teleostei</taxon>
        <taxon>Anguilliformes</taxon>
        <taxon>Anguillidae</taxon>
        <taxon>Anguilla</taxon>
    </lineage>
</organism>
<reference evidence="1" key="2">
    <citation type="journal article" date="2015" name="Fish Shellfish Immunol.">
        <title>Early steps in the European eel (Anguilla anguilla)-Vibrio vulnificus interaction in the gills: Role of the RtxA13 toxin.</title>
        <authorList>
            <person name="Callol A."/>
            <person name="Pajuelo D."/>
            <person name="Ebbesson L."/>
            <person name="Teles M."/>
            <person name="MacKenzie S."/>
            <person name="Amaro C."/>
        </authorList>
    </citation>
    <scope>NUCLEOTIDE SEQUENCE</scope>
</reference>
<sequence>MPVYIMTSVCCGSLPLRRAATPAQCRLAENEQNTKCQYHIPHGQKITI</sequence>
<reference evidence="1" key="1">
    <citation type="submission" date="2014-11" db="EMBL/GenBank/DDBJ databases">
        <authorList>
            <person name="Amaro Gonzalez C."/>
        </authorList>
    </citation>
    <scope>NUCLEOTIDE SEQUENCE</scope>
</reference>
<protein>
    <submittedName>
        <fullName evidence="1">Uncharacterized protein</fullName>
    </submittedName>
</protein>